<dbReference type="SUPFAM" id="SSF58104">
    <property type="entry name" value="Methyl-accepting chemotaxis protein (MCP) signaling domain"/>
    <property type="match status" value="1"/>
</dbReference>
<evidence type="ECO:0000313" key="8">
    <source>
        <dbReference type="Proteomes" id="UP000288096"/>
    </source>
</evidence>
<comment type="similarity">
    <text evidence="2">Belongs to the methyl-accepting chemotaxis (MCP) protein family.</text>
</comment>
<dbReference type="GO" id="GO:0007165">
    <property type="term" value="P:signal transduction"/>
    <property type="evidence" value="ECO:0007669"/>
    <property type="project" value="UniProtKB-KW"/>
</dbReference>
<gene>
    <name evidence="7" type="ORF">DENIS_4974</name>
</gene>
<reference evidence="8" key="2">
    <citation type="submission" date="2019-01" db="EMBL/GenBank/DDBJ databases">
        <title>Genome sequence of Desulfonema ishimotonii strain Tokyo 01.</title>
        <authorList>
            <person name="Fukui M."/>
        </authorList>
    </citation>
    <scope>NUCLEOTIDE SEQUENCE [LARGE SCALE GENOMIC DNA]</scope>
    <source>
        <strain evidence="8">Tokyo 01</strain>
    </source>
</reference>
<keyword evidence="5" id="KW-0472">Membrane</keyword>
<keyword evidence="5" id="KW-1133">Transmembrane helix</keyword>
<dbReference type="GO" id="GO:0005886">
    <property type="term" value="C:plasma membrane"/>
    <property type="evidence" value="ECO:0007669"/>
    <property type="project" value="TreeGrafter"/>
</dbReference>
<feature type="domain" description="Methyl-accepting transducer" evidence="6">
    <location>
        <begin position="253"/>
        <end position="475"/>
    </location>
</feature>
<dbReference type="PRINTS" id="PR00260">
    <property type="entry name" value="CHEMTRNSDUCR"/>
</dbReference>
<dbReference type="PROSITE" id="PS50111">
    <property type="entry name" value="CHEMOTAXIS_TRANSDUC_2"/>
    <property type="match status" value="1"/>
</dbReference>
<dbReference type="SMART" id="SM00283">
    <property type="entry name" value="MA"/>
    <property type="match status" value="1"/>
</dbReference>
<feature type="transmembrane region" description="Helical" evidence="5">
    <location>
        <begin position="6"/>
        <end position="28"/>
    </location>
</feature>
<feature type="transmembrane region" description="Helical" evidence="5">
    <location>
        <begin position="224"/>
        <end position="247"/>
    </location>
</feature>
<accession>A0A401G435</accession>
<name>A0A401G435_9BACT</name>
<dbReference type="EMBL" id="BEXT01000001">
    <property type="protein sequence ID" value="GBC63974.1"/>
    <property type="molecule type" value="Genomic_DNA"/>
</dbReference>
<feature type="region of interest" description="Disordered" evidence="4">
    <location>
        <begin position="493"/>
        <end position="543"/>
    </location>
</feature>
<dbReference type="RefSeq" id="WP_124330985.1">
    <property type="nucleotide sequence ID" value="NZ_BEXT01000001.1"/>
</dbReference>
<dbReference type="Pfam" id="PF00015">
    <property type="entry name" value="MCPsignal"/>
    <property type="match status" value="1"/>
</dbReference>
<evidence type="ECO:0000259" key="6">
    <source>
        <dbReference type="PROSITE" id="PS50111"/>
    </source>
</evidence>
<evidence type="ECO:0000256" key="4">
    <source>
        <dbReference type="SAM" id="MobiDB-lite"/>
    </source>
</evidence>
<evidence type="ECO:0000256" key="5">
    <source>
        <dbReference type="SAM" id="Phobius"/>
    </source>
</evidence>
<keyword evidence="3" id="KW-0807">Transducer</keyword>
<dbReference type="InterPro" id="IPR004089">
    <property type="entry name" value="MCPsignal_dom"/>
</dbReference>
<dbReference type="InterPro" id="IPR051310">
    <property type="entry name" value="MCP_chemotaxis"/>
</dbReference>
<dbReference type="AlphaFoldDB" id="A0A401G435"/>
<dbReference type="GO" id="GO:0004888">
    <property type="term" value="F:transmembrane signaling receptor activity"/>
    <property type="evidence" value="ECO:0007669"/>
    <property type="project" value="InterPro"/>
</dbReference>
<dbReference type="PANTHER" id="PTHR43531:SF11">
    <property type="entry name" value="METHYL-ACCEPTING CHEMOTAXIS PROTEIN 3"/>
    <property type="match status" value="1"/>
</dbReference>
<reference evidence="8" key="1">
    <citation type="submission" date="2017-11" db="EMBL/GenBank/DDBJ databases">
        <authorList>
            <person name="Watanabe M."/>
            <person name="Kojima H."/>
        </authorList>
    </citation>
    <scope>NUCLEOTIDE SEQUENCE [LARGE SCALE GENOMIC DNA]</scope>
    <source>
        <strain evidence="8">Tokyo 01</strain>
    </source>
</reference>
<dbReference type="OrthoDB" id="5418728at2"/>
<dbReference type="PANTHER" id="PTHR43531">
    <property type="entry name" value="PROTEIN ICFG"/>
    <property type="match status" value="1"/>
</dbReference>
<feature type="compositionally biased region" description="Basic and acidic residues" evidence="4">
    <location>
        <begin position="507"/>
        <end position="516"/>
    </location>
</feature>
<dbReference type="GO" id="GO:0006935">
    <property type="term" value="P:chemotaxis"/>
    <property type="evidence" value="ECO:0007669"/>
    <property type="project" value="UniProtKB-KW"/>
</dbReference>
<evidence type="ECO:0000313" key="7">
    <source>
        <dbReference type="EMBL" id="GBC63974.1"/>
    </source>
</evidence>
<keyword evidence="8" id="KW-1185">Reference proteome</keyword>
<proteinExistence type="inferred from homology"/>
<keyword evidence="1" id="KW-0145">Chemotaxis</keyword>
<sequence length="543" mass="60774">MTIKKIFFLNYLIIITGVIILGILNMLMNRNEVLLNKKYEQRYQSYMLADELRQSSDDLTRMARTYVITGDPKYEKMYREILAIRNGQKKRPENYERIYWDLVLNYGEKPRPDGEAVSLQELMENQGIAEKEFAKLRKAQANSDALVKTETIAMNAVKGLYDDGSGNFTVKREADLEMARRIMHDARYHVNKARIMKPIDEFFAILDERTRSEVSKYLRKEERLLLTIRIVVSTLVFICISLFFITYRRLRDVVLNINEAASGVASGSHYLDVAAQQISQGVSEQAASAEEVSASVAQMATNISHSANNARATEKIALKSSEDVEKGGKAVSETVLAMKEIAQKISIIQEIARQTDLLALNAAIEAARAGSHGRGFAVVASEVRKLAERSQKAANGISILSNSSVEIAENVGNMVKKIVPDIQKTTGLVQEISAASNEQRIGAEQVNQSVQQLDQVIQQNAAESEEMTSTSAELSRQAEHLQDTIARLGFQHLRQKRKHEAGSKGSSADHRTDSGKRNRVQKKPAENEVIVIQSDDDDEFKAY</sequence>
<keyword evidence="5" id="KW-0812">Transmembrane</keyword>
<feature type="compositionally biased region" description="Acidic residues" evidence="4">
    <location>
        <begin position="534"/>
        <end position="543"/>
    </location>
</feature>
<evidence type="ECO:0000256" key="1">
    <source>
        <dbReference type="ARBA" id="ARBA00022500"/>
    </source>
</evidence>
<dbReference type="Gene3D" id="1.10.287.950">
    <property type="entry name" value="Methyl-accepting chemotaxis protein"/>
    <property type="match status" value="1"/>
</dbReference>
<evidence type="ECO:0000256" key="2">
    <source>
        <dbReference type="ARBA" id="ARBA00029447"/>
    </source>
</evidence>
<comment type="caution">
    <text evidence="7">The sequence shown here is derived from an EMBL/GenBank/DDBJ whole genome shotgun (WGS) entry which is preliminary data.</text>
</comment>
<protein>
    <submittedName>
        <fullName evidence="7">Methyl-accepting chemotaxis protein</fullName>
    </submittedName>
</protein>
<dbReference type="Proteomes" id="UP000288096">
    <property type="component" value="Unassembled WGS sequence"/>
</dbReference>
<dbReference type="CDD" id="cd11386">
    <property type="entry name" value="MCP_signal"/>
    <property type="match status" value="1"/>
</dbReference>
<evidence type="ECO:0000256" key="3">
    <source>
        <dbReference type="PROSITE-ProRule" id="PRU00284"/>
    </source>
</evidence>
<dbReference type="InterPro" id="IPR004090">
    <property type="entry name" value="Chemotax_Me-accpt_rcpt"/>
</dbReference>
<organism evidence="7 8">
    <name type="scientific">Desulfonema ishimotonii</name>
    <dbReference type="NCBI Taxonomy" id="45657"/>
    <lineage>
        <taxon>Bacteria</taxon>
        <taxon>Pseudomonadati</taxon>
        <taxon>Thermodesulfobacteriota</taxon>
        <taxon>Desulfobacteria</taxon>
        <taxon>Desulfobacterales</taxon>
        <taxon>Desulfococcaceae</taxon>
        <taxon>Desulfonema</taxon>
    </lineage>
</organism>